<protein>
    <recommendedName>
        <fullName evidence="3">Pseudouridine-5'-phosphatase</fullName>
    </recommendedName>
</protein>
<evidence type="ECO:0000313" key="1">
    <source>
        <dbReference type="EMBL" id="CAI6349721.1"/>
    </source>
</evidence>
<evidence type="ECO:0008006" key="3">
    <source>
        <dbReference type="Google" id="ProtNLM"/>
    </source>
</evidence>
<dbReference type="Gene3D" id="1.10.150.240">
    <property type="entry name" value="Putative phosphatase, domain 2"/>
    <property type="match status" value="1"/>
</dbReference>
<dbReference type="Proteomes" id="UP001160148">
    <property type="component" value="Unassembled WGS sequence"/>
</dbReference>
<dbReference type="Pfam" id="PF13419">
    <property type="entry name" value="HAD_2"/>
    <property type="match status" value="1"/>
</dbReference>
<dbReference type="FunFam" id="3.40.50.1000:FF:000055">
    <property type="entry name" value="Haloacid dehalogenase-like hydrolase family protein"/>
    <property type="match status" value="1"/>
</dbReference>
<dbReference type="SUPFAM" id="SSF56784">
    <property type="entry name" value="HAD-like"/>
    <property type="match status" value="1"/>
</dbReference>
<dbReference type="InterPro" id="IPR023214">
    <property type="entry name" value="HAD_sf"/>
</dbReference>
<dbReference type="InterPro" id="IPR041492">
    <property type="entry name" value="HAD_2"/>
</dbReference>
<dbReference type="SFLD" id="SFLDG01129">
    <property type="entry name" value="C1.5:_HAD__Beta-PGM__Phosphata"/>
    <property type="match status" value="1"/>
</dbReference>
<dbReference type="PANTHER" id="PTHR18901">
    <property type="entry name" value="2-DEOXYGLUCOSE-6-PHOSPHATE PHOSPHATASE 2"/>
    <property type="match status" value="1"/>
</dbReference>
<dbReference type="EMBL" id="CARXXK010000001">
    <property type="protein sequence ID" value="CAI6349721.1"/>
    <property type="molecule type" value="Genomic_DNA"/>
</dbReference>
<name>A0AAV0W1K9_9HEMI</name>
<keyword evidence="2" id="KW-1185">Reference proteome</keyword>
<comment type="caution">
    <text evidence="1">The sequence shown here is derived from an EMBL/GenBank/DDBJ whole genome shotgun (WGS) entry which is preliminary data.</text>
</comment>
<dbReference type="AlphaFoldDB" id="A0AAV0W1K9"/>
<dbReference type="GO" id="GO:0016791">
    <property type="term" value="F:phosphatase activity"/>
    <property type="evidence" value="ECO:0007669"/>
    <property type="project" value="TreeGrafter"/>
</dbReference>
<proteinExistence type="predicted"/>
<dbReference type="InterPro" id="IPR036412">
    <property type="entry name" value="HAD-like_sf"/>
</dbReference>
<dbReference type="SFLD" id="SFLDS00003">
    <property type="entry name" value="Haloacid_Dehalogenase"/>
    <property type="match status" value="1"/>
</dbReference>
<dbReference type="PANTHER" id="PTHR18901:SF38">
    <property type="entry name" value="PSEUDOURIDINE-5'-PHOSPHATASE"/>
    <property type="match status" value="1"/>
</dbReference>
<accession>A0AAV0W1K9</accession>
<organism evidence="1 2">
    <name type="scientific">Macrosiphum euphorbiae</name>
    <name type="common">potato aphid</name>
    <dbReference type="NCBI Taxonomy" id="13131"/>
    <lineage>
        <taxon>Eukaryota</taxon>
        <taxon>Metazoa</taxon>
        <taxon>Ecdysozoa</taxon>
        <taxon>Arthropoda</taxon>
        <taxon>Hexapoda</taxon>
        <taxon>Insecta</taxon>
        <taxon>Pterygota</taxon>
        <taxon>Neoptera</taxon>
        <taxon>Paraneoptera</taxon>
        <taxon>Hemiptera</taxon>
        <taxon>Sternorrhyncha</taxon>
        <taxon>Aphidomorpha</taxon>
        <taxon>Aphidoidea</taxon>
        <taxon>Aphididae</taxon>
        <taxon>Macrosiphini</taxon>
        <taxon>Macrosiphum</taxon>
    </lineage>
</organism>
<dbReference type="NCBIfam" id="TIGR01509">
    <property type="entry name" value="HAD-SF-IA-v3"/>
    <property type="match status" value="1"/>
</dbReference>
<gene>
    <name evidence="1" type="ORF">MEUPH1_LOCUS6251</name>
</gene>
<dbReference type="SFLD" id="SFLDG01135">
    <property type="entry name" value="C1.5.6:_HAD__Beta-PGM__Phospha"/>
    <property type="match status" value="1"/>
</dbReference>
<sequence>MSTPVFKPVTHVIFDLDGTLLDTEQIHKKTYTKIANDFGKEFPDDLRLQILGKQEMDVAKLIISTLQLNLTPEELLEKARIIEENELKNVKLMNGVEDLLNHLCQHKIPMAIATSSSEDGFRMKTNHLKNIFTVFHHVVTGSSDPEVKNGKPAPDIFKICASRFPGSPANCKCMVFEDSPNGVTAALAAGMQVVMVPDRMLPREFTANATCVLDSLEDFCPEMFSLPPRDSSGSRSS</sequence>
<dbReference type="InterPro" id="IPR006439">
    <property type="entry name" value="HAD-SF_hydro_IA"/>
</dbReference>
<evidence type="ECO:0000313" key="2">
    <source>
        <dbReference type="Proteomes" id="UP001160148"/>
    </source>
</evidence>
<dbReference type="Gene3D" id="3.40.50.1000">
    <property type="entry name" value="HAD superfamily/HAD-like"/>
    <property type="match status" value="1"/>
</dbReference>
<dbReference type="InterPro" id="IPR023198">
    <property type="entry name" value="PGP-like_dom2"/>
</dbReference>
<reference evidence="1 2" key="1">
    <citation type="submission" date="2023-01" db="EMBL/GenBank/DDBJ databases">
        <authorList>
            <person name="Whitehead M."/>
        </authorList>
    </citation>
    <scope>NUCLEOTIDE SEQUENCE [LARGE SCALE GENOMIC DNA]</scope>
</reference>